<reference evidence="1" key="1">
    <citation type="submission" date="2021-02" db="EMBL/GenBank/DDBJ databases">
        <authorList>
            <person name="Dougan E. K."/>
            <person name="Rhodes N."/>
            <person name="Thang M."/>
            <person name="Chan C."/>
        </authorList>
    </citation>
    <scope>NUCLEOTIDE SEQUENCE</scope>
</reference>
<comment type="caution">
    <text evidence="1">The sequence shown here is derived from an EMBL/GenBank/DDBJ whole genome shotgun (WGS) entry which is preliminary data.</text>
</comment>
<name>A0A813JF60_POLGL</name>
<evidence type="ECO:0000313" key="1">
    <source>
        <dbReference type="EMBL" id="CAE8675633.1"/>
    </source>
</evidence>
<organism evidence="1 2">
    <name type="scientific">Polarella glacialis</name>
    <name type="common">Dinoflagellate</name>
    <dbReference type="NCBI Taxonomy" id="89957"/>
    <lineage>
        <taxon>Eukaryota</taxon>
        <taxon>Sar</taxon>
        <taxon>Alveolata</taxon>
        <taxon>Dinophyceae</taxon>
        <taxon>Suessiales</taxon>
        <taxon>Suessiaceae</taxon>
        <taxon>Polarella</taxon>
    </lineage>
</organism>
<dbReference type="EMBL" id="CAJNNW010025113">
    <property type="protein sequence ID" value="CAE8675633.1"/>
    <property type="molecule type" value="Genomic_DNA"/>
</dbReference>
<evidence type="ECO:0000313" key="2">
    <source>
        <dbReference type="Proteomes" id="UP000626109"/>
    </source>
</evidence>
<gene>
    <name evidence="1" type="ORF">PGLA2088_LOCUS19474</name>
</gene>
<dbReference type="Proteomes" id="UP000626109">
    <property type="component" value="Unassembled WGS sequence"/>
</dbReference>
<dbReference type="AlphaFoldDB" id="A0A813JF60"/>
<proteinExistence type="predicted"/>
<feature type="non-terminal residue" evidence="1">
    <location>
        <position position="108"/>
    </location>
</feature>
<sequence>QSQGFLRCLDAAQSPGVPPRVRGSICAPQVCEVNEVATMVAAYFFMHRVCPKHERKEVNLPQAGCAAGELWPWSKFDLDFAVMGVDNCGTNSLRLNLQQHPEIGFRIE</sequence>
<protein>
    <submittedName>
        <fullName evidence="1">Uncharacterized protein</fullName>
    </submittedName>
</protein>
<accession>A0A813JF60</accession>
<feature type="non-terminal residue" evidence="1">
    <location>
        <position position="1"/>
    </location>
</feature>